<evidence type="ECO:0000313" key="2">
    <source>
        <dbReference type="Proteomes" id="UP000544134"/>
    </source>
</evidence>
<name>A0A848ILN2_9BURK</name>
<sequence>MKKTTKPSWADIKDQLSAFDRAGLLRLVHDPYAAGKDNQAFLRARFGIGDDVLKPYKSIIGKCLWPDVFKNQTPSVSKAKQAISDYRKAIGRPEGLAELQVFYCERAAVFCDDIGMDGEAFLAAPVRMDEQALKSAVALSYDERDAHVARLDAVRRVSCNFGYGVSDDMDTLFAEYVSDDR</sequence>
<organism evidence="1 2">
    <name type="scientific">Paraburkholderia polaris</name>
    <dbReference type="NCBI Taxonomy" id="2728848"/>
    <lineage>
        <taxon>Bacteria</taxon>
        <taxon>Pseudomonadati</taxon>
        <taxon>Pseudomonadota</taxon>
        <taxon>Betaproteobacteria</taxon>
        <taxon>Burkholderiales</taxon>
        <taxon>Burkholderiaceae</taxon>
        <taxon>Paraburkholderia</taxon>
    </lineage>
</organism>
<dbReference type="Proteomes" id="UP000544134">
    <property type="component" value="Unassembled WGS sequence"/>
</dbReference>
<dbReference type="RefSeq" id="WP_169489981.1">
    <property type="nucleotide sequence ID" value="NZ_JABBGJ010000050.1"/>
</dbReference>
<proteinExistence type="predicted"/>
<gene>
    <name evidence="1" type="ORF">HHL24_35670</name>
</gene>
<accession>A0A848ILN2</accession>
<comment type="caution">
    <text evidence="1">The sequence shown here is derived from an EMBL/GenBank/DDBJ whole genome shotgun (WGS) entry which is preliminary data.</text>
</comment>
<dbReference type="AlphaFoldDB" id="A0A848ILN2"/>
<keyword evidence="2" id="KW-1185">Reference proteome</keyword>
<reference evidence="1 2" key="1">
    <citation type="submission" date="2020-04" db="EMBL/GenBank/DDBJ databases">
        <title>Paraburkholderia sp. RP-4-7 isolated from soil.</title>
        <authorList>
            <person name="Dahal R.H."/>
        </authorList>
    </citation>
    <scope>NUCLEOTIDE SEQUENCE [LARGE SCALE GENOMIC DNA]</scope>
    <source>
        <strain evidence="1 2">RP-4-7</strain>
    </source>
</reference>
<protein>
    <submittedName>
        <fullName evidence="1">Uncharacterized protein</fullName>
    </submittedName>
</protein>
<dbReference type="EMBL" id="JABBGJ010000050">
    <property type="protein sequence ID" value="NMM03228.1"/>
    <property type="molecule type" value="Genomic_DNA"/>
</dbReference>
<evidence type="ECO:0000313" key="1">
    <source>
        <dbReference type="EMBL" id="NMM03228.1"/>
    </source>
</evidence>